<dbReference type="EMBL" id="CM042886">
    <property type="protein sequence ID" value="KAI4341992.1"/>
    <property type="molecule type" value="Genomic_DNA"/>
</dbReference>
<keyword evidence="2" id="KW-1185">Reference proteome</keyword>
<evidence type="ECO:0000313" key="1">
    <source>
        <dbReference type="EMBL" id="KAI4341992.1"/>
    </source>
</evidence>
<gene>
    <name evidence="1" type="ORF">MLD38_026656</name>
</gene>
<sequence>MATAPMLRLRRALLPSLTAAFSRSISSSAAEPGWSSLQGRSLLSPASGLIPCSPSQPQPQPRPFLGVSWSRDLSTSRTRITDLNDGDQIDENTILFEGCDFNHWLITMDFPKDNPPTPEEMVRTYEETCAKGLNISIEEAKLRMYACSTTTYQGFQAVMTEAESEQFKGLPGVVFILPDSYIDPQNKQYGGDKYENGVITHRPPPIQYRPRRRETSRYDRRGNPQYDYQANRPPPQNYPPQQNFSPPGQFDQRPQQNYPPQQNFSPPGQFNQRPQQNFSPPGQFDQRPQQNFGPPGQFDQIPQQNFGPPGQFDQRPQQNFGPPGQFDQRPPQNYPPQQNYMPPPQNYPQQDYGPQGQGNQMDSMPTKNLNYDTRGIDPLQTQRSDQMPPNYGQGDRWNQGPPIQNNFGRDNRNHVPLPPGGPYGQGTDGYQGQVPTGPYGPGPNSGYGQGDHRNYGPGGQGGRDRGRF</sequence>
<protein>
    <submittedName>
        <fullName evidence="1">Uncharacterized protein</fullName>
    </submittedName>
</protein>
<accession>A0ACB9P0B3</accession>
<evidence type="ECO:0000313" key="2">
    <source>
        <dbReference type="Proteomes" id="UP001057402"/>
    </source>
</evidence>
<dbReference type="Proteomes" id="UP001057402">
    <property type="component" value="Chromosome 7"/>
</dbReference>
<organism evidence="1 2">
    <name type="scientific">Melastoma candidum</name>
    <dbReference type="NCBI Taxonomy" id="119954"/>
    <lineage>
        <taxon>Eukaryota</taxon>
        <taxon>Viridiplantae</taxon>
        <taxon>Streptophyta</taxon>
        <taxon>Embryophyta</taxon>
        <taxon>Tracheophyta</taxon>
        <taxon>Spermatophyta</taxon>
        <taxon>Magnoliopsida</taxon>
        <taxon>eudicotyledons</taxon>
        <taxon>Gunneridae</taxon>
        <taxon>Pentapetalae</taxon>
        <taxon>rosids</taxon>
        <taxon>malvids</taxon>
        <taxon>Myrtales</taxon>
        <taxon>Melastomataceae</taxon>
        <taxon>Melastomatoideae</taxon>
        <taxon>Melastomateae</taxon>
        <taxon>Melastoma</taxon>
    </lineage>
</organism>
<proteinExistence type="predicted"/>
<reference evidence="2" key="1">
    <citation type="journal article" date="2023" name="Front. Plant Sci.">
        <title>Chromosomal-level genome assembly of Melastoma candidum provides insights into trichome evolution.</title>
        <authorList>
            <person name="Zhong Y."/>
            <person name="Wu W."/>
            <person name="Sun C."/>
            <person name="Zou P."/>
            <person name="Liu Y."/>
            <person name="Dai S."/>
            <person name="Zhou R."/>
        </authorList>
    </citation>
    <scope>NUCLEOTIDE SEQUENCE [LARGE SCALE GENOMIC DNA]</scope>
</reference>
<name>A0ACB9P0B3_9MYRT</name>
<comment type="caution">
    <text evidence="1">The sequence shown here is derived from an EMBL/GenBank/DDBJ whole genome shotgun (WGS) entry which is preliminary data.</text>
</comment>